<reference evidence="2" key="2">
    <citation type="submission" date="2018-07" db="EMBL/GenBank/DDBJ databases">
        <authorList>
            <person name="Mckenzie S.K."/>
            <person name="Kronauer D.J.C."/>
        </authorList>
    </citation>
    <scope>NUCLEOTIDE SEQUENCE</scope>
    <source>
        <strain evidence="2">Clonal line C1</strain>
    </source>
</reference>
<evidence type="ECO:0000256" key="1">
    <source>
        <dbReference type="SAM" id="MobiDB-lite"/>
    </source>
</evidence>
<protein>
    <submittedName>
        <fullName evidence="2">Uncharacterized protein</fullName>
    </submittedName>
</protein>
<gene>
    <name evidence="2" type="ORF">DMN91_009846</name>
</gene>
<accession>A0A3L8DAT7</accession>
<feature type="region of interest" description="Disordered" evidence="1">
    <location>
        <begin position="1"/>
        <end position="68"/>
    </location>
</feature>
<dbReference type="EMBL" id="QOIP01000010">
    <property type="protein sequence ID" value="RLU17610.1"/>
    <property type="molecule type" value="Genomic_DNA"/>
</dbReference>
<dbReference type="Proteomes" id="UP000279307">
    <property type="component" value="Chromosome 10"/>
</dbReference>
<comment type="caution">
    <text evidence="2">The sequence shown here is derived from an EMBL/GenBank/DDBJ whole genome shotgun (WGS) entry which is preliminary data.</text>
</comment>
<reference evidence="2" key="1">
    <citation type="journal article" date="2018" name="Genome Res.">
        <title>The genomic architecture and molecular evolution of ant odorant receptors.</title>
        <authorList>
            <person name="McKenzie S.K."/>
            <person name="Kronauer D.J.C."/>
        </authorList>
    </citation>
    <scope>NUCLEOTIDE SEQUENCE [LARGE SCALE GENOMIC DNA]</scope>
    <source>
        <strain evidence="2">Clonal line C1</strain>
    </source>
</reference>
<organism evidence="2">
    <name type="scientific">Ooceraea biroi</name>
    <name type="common">Clonal raider ant</name>
    <name type="synonym">Cerapachys biroi</name>
    <dbReference type="NCBI Taxonomy" id="2015173"/>
    <lineage>
        <taxon>Eukaryota</taxon>
        <taxon>Metazoa</taxon>
        <taxon>Ecdysozoa</taxon>
        <taxon>Arthropoda</taxon>
        <taxon>Hexapoda</taxon>
        <taxon>Insecta</taxon>
        <taxon>Pterygota</taxon>
        <taxon>Neoptera</taxon>
        <taxon>Endopterygota</taxon>
        <taxon>Hymenoptera</taxon>
        <taxon>Apocrita</taxon>
        <taxon>Aculeata</taxon>
        <taxon>Formicoidea</taxon>
        <taxon>Formicidae</taxon>
        <taxon>Dorylinae</taxon>
        <taxon>Ooceraea</taxon>
    </lineage>
</organism>
<dbReference type="AlphaFoldDB" id="A0A3L8DAT7"/>
<name>A0A3L8DAT7_OOCBI</name>
<proteinExistence type="predicted"/>
<feature type="compositionally biased region" description="Basic and acidic residues" evidence="1">
    <location>
        <begin position="1"/>
        <end position="11"/>
    </location>
</feature>
<feature type="compositionally biased region" description="Basic and acidic residues" evidence="1">
    <location>
        <begin position="39"/>
        <end position="68"/>
    </location>
</feature>
<evidence type="ECO:0000313" key="2">
    <source>
        <dbReference type="EMBL" id="RLU17610.1"/>
    </source>
</evidence>
<sequence>MRRCGRSEDQPGSHGVHRVSSGERTSCCDNRVAGPVPQRRQDDNNHVHAVDNDQDDGVRAVRSEEQQR</sequence>